<evidence type="ECO:0000313" key="3">
    <source>
        <dbReference type="EMBL" id="GAQ83018.1"/>
    </source>
</evidence>
<keyword evidence="4" id="KW-1185">Reference proteome</keyword>
<keyword evidence="1" id="KW-0233">DNA recombination</keyword>
<dbReference type="OMA" id="ANEIRCP"/>
<dbReference type="SUPFAM" id="SSF56349">
    <property type="entry name" value="DNA breaking-rejoining enzymes"/>
    <property type="match status" value="1"/>
</dbReference>
<dbReference type="AlphaFoldDB" id="A0A0U9HSV1"/>
<dbReference type="GO" id="GO:0015074">
    <property type="term" value="P:DNA integration"/>
    <property type="evidence" value="ECO:0007669"/>
    <property type="project" value="InterPro"/>
</dbReference>
<name>A0A0U9HSV1_KLENI</name>
<dbReference type="EMBL" id="DF237082">
    <property type="protein sequence ID" value="GAQ83018.1"/>
    <property type="molecule type" value="Genomic_DNA"/>
</dbReference>
<accession>A0A0U9HSV1</accession>
<dbReference type="InterPro" id="IPR011010">
    <property type="entry name" value="DNA_brk_join_enz"/>
</dbReference>
<dbReference type="GO" id="GO:0006310">
    <property type="term" value="P:DNA recombination"/>
    <property type="evidence" value="ECO:0007669"/>
    <property type="project" value="UniProtKB-KW"/>
</dbReference>
<keyword evidence="2" id="KW-0732">Signal</keyword>
<evidence type="ECO:0000313" key="4">
    <source>
        <dbReference type="Proteomes" id="UP000054558"/>
    </source>
</evidence>
<feature type="signal peptide" evidence="2">
    <location>
        <begin position="1"/>
        <end position="19"/>
    </location>
</feature>
<gene>
    <name evidence="3" type="ORF">KFL_001330010</name>
</gene>
<dbReference type="GO" id="GO:0003677">
    <property type="term" value="F:DNA binding"/>
    <property type="evidence" value="ECO:0007669"/>
    <property type="project" value="InterPro"/>
</dbReference>
<proteinExistence type="predicted"/>
<dbReference type="InterPro" id="IPR013762">
    <property type="entry name" value="Integrase-like_cat_sf"/>
</dbReference>
<evidence type="ECO:0000256" key="1">
    <source>
        <dbReference type="ARBA" id="ARBA00023172"/>
    </source>
</evidence>
<feature type="chain" id="PRO_5006865083" evidence="2">
    <location>
        <begin position="20"/>
        <end position="208"/>
    </location>
</feature>
<dbReference type="PANTHER" id="PTHR34605:SF4">
    <property type="entry name" value="DNA ADENINE METHYLTRANSFERASE"/>
    <property type="match status" value="1"/>
</dbReference>
<evidence type="ECO:0000256" key="2">
    <source>
        <dbReference type="SAM" id="SignalP"/>
    </source>
</evidence>
<dbReference type="Gene3D" id="1.10.443.10">
    <property type="entry name" value="Intergrase catalytic core"/>
    <property type="match status" value="1"/>
</dbReference>
<sequence length="208" mass="23700">MKLLSVLLCYAGFLRFSDVILVQWHEIRFLPTHMELFLEKSKTDHYRVGRWVLIARVGGPFCPVTFTEYVLFLGQYDRLDPSGLIRCVTISRARQYIRSEQPCYSIVLSWFKDAARVLGPNPDEYGTHSGRRGGATRAANVDVPDRLFKEHGFWKSDRAMDSYVFCAAAALRPFEVTTKRLAAAASIRPRRVARGYLFPITTYGEAPA</sequence>
<reference evidence="3 4" key="1">
    <citation type="journal article" date="2014" name="Nat. Commun.">
        <title>Klebsormidium flaccidum genome reveals primary factors for plant terrestrial adaptation.</title>
        <authorList>
            <person name="Hori K."/>
            <person name="Maruyama F."/>
            <person name="Fujisawa T."/>
            <person name="Togashi T."/>
            <person name="Yamamoto N."/>
            <person name="Seo M."/>
            <person name="Sato S."/>
            <person name="Yamada T."/>
            <person name="Mori H."/>
            <person name="Tajima N."/>
            <person name="Moriyama T."/>
            <person name="Ikeuchi M."/>
            <person name="Watanabe M."/>
            <person name="Wada H."/>
            <person name="Kobayashi K."/>
            <person name="Saito M."/>
            <person name="Masuda T."/>
            <person name="Sasaki-Sekimoto Y."/>
            <person name="Mashiguchi K."/>
            <person name="Awai K."/>
            <person name="Shimojima M."/>
            <person name="Masuda S."/>
            <person name="Iwai M."/>
            <person name="Nobusawa T."/>
            <person name="Narise T."/>
            <person name="Kondo S."/>
            <person name="Saito H."/>
            <person name="Sato R."/>
            <person name="Murakawa M."/>
            <person name="Ihara Y."/>
            <person name="Oshima-Yamada Y."/>
            <person name="Ohtaka K."/>
            <person name="Satoh M."/>
            <person name="Sonobe K."/>
            <person name="Ishii M."/>
            <person name="Ohtani R."/>
            <person name="Kanamori-Sato M."/>
            <person name="Honoki R."/>
            <person name="Miyazaki D."/>
            <person name="Mochizuki H."/>
            <person name="Umetsu J."/>
            <person name="Higashi K."/>
            <person name="Shibata D."/>
            <person name="Kamiya Y."/>
            <person name="Sato N."/>
            <person name="Nakamura Y."/>
            <person name="Tabata S."/>
            <person name="Ida S."/>
            <person name="Kurokawa K."/>
            <person name="Ohta H."/>
        </authorList>
    </citation>
    <scope>NUCLEOTIDE SEQUENCE [LARGE SCALE GENOMIC DNA]</scope>
    <source>
        <strain evidence="3 4">NIES-2285</strain>
    </source>
</reference>
<dbReference type="InterPro" id="IPR052925">
    <property type="entry name" value="Phage_Integrase-like_Recomb"/>
</dbReference>
<dbReference type="PANTHER" id="PTHR34605">
    <property type="entry name" value="PHAGE_INTEGRASE DOMAIN-CONTAINING PROTEIN"/>
    <property type="match status" value="1"/>
</dbReference>
<organism evidence="3 4">
    <name type="scientific">Klebsormidium nitens</name>
    <name type="common">Green alga</name>
    <name type="synonym">Ulothrix nitens</name>
    <dbReference type="NCBI Taxonomy" id="105231"/>
    <lineage>
        <taxon>Eukaryota</taxon>
        <taxon>Viridiplantae</taxon>
        <taxon>Streptophyta</taxon>
        <taxon>Klebsormidiophyceae</taxon>
        <taxon>Klebsormidiales</taxon>
        <taxon>Klebsormidiaceae</taxon>
        <taxon>Klebsormidium</taxon>
    </lineage>
</organism>
<protein>
    <submittedName>
        <fullName evidence="3">Sec14p-like phosphatidylinositol transfer family protein</fullName>
    </submittedName>
</protein>
<dbReference type="Proteomes" id="UP000054558">
    <property type="component" value="Unassembled WGS sequence"/>
</dbReference>
<dbReference type="OrthoDB" id="542329at2759"/>